<evidence type="ECO:0000256" key="8">
    <source>
        <dbReference type="ARBA" id="ARBA00023172"/>
    </source>
</evidence>
<evidence type="ECO:0000256" key="1">
    <source>
        <dbReference type="ARBA" id="ARBA00004123"/>
    </source>
</evidence>
<dbReference type="PANTHER" id="PTHR12604:SF4">
    <property type="entry name" value="X-RAY REPAIR CROSS-COMPLEMENTING PROTEIN 5"/>
    <property type="match status" value="1"/>
</dbReference>
<dbReference type="SUPFAM" id="SSF100939">
    <property type="entry name" value="SPOC domain-like"/>
    <property type="match status" value="1"/>
</dbReference>
<dbReference type="RefSeq" id="XP_017769022.1">
    <property type="nucleotide sequence ID" value="XM_017913533.1"/>
</dbReference>
<evidence type="ECO:0000313" key="13">
    <source>
        <dbReference type="Proteomes" id="UP000695000"/>
    </source>
</evidence>
<keyword evidence="6" id="KW-0067">ATP-binding</keyword>
<evidence type="ECO:0000256" key="4">
    <source>
        <dbReference type="ARBA" id="ARBA00022801"/>
    </source>
</evidence>
<gene>
    <name evidence="14" type="primary">LOC108557122</name>
</gene>
<feature type="domain" description="Ku" evidence="12">
    <location>
        <begin position="241"/>
        <end position="372"/>
    </location>
</feature>
<sequence length="484" mass="55320">MPPVQKINVSVIVFDLLMERRKSLQILKEIIIHMNLVHKNDKTSLVLLHSKETSDSDHPNISVAFIDRTYGLDLCTMVEEAKIGENGNWLDALVVGANILGGYSDVKGVHTSQLIFITDMKQELTESKESSDLIDFIREKYIYLYVIGPDVQIPVCLSDKTDISKCVKAMDLEDNKSWNLLKEILVETEGIVCGADFGLDFLQYYVEVIEKQQWLEPLTFKGFPFPTKTSRIMDTQNLPKLNPIDRPRCRYYLEEDEEQEIAAGDVVKVYYFLDRIIAIPKICRESFAYRGPRHFTLIGFINSCDLPEVYLAGGEIHSVQVDPENYKYKAFVALVQATKKANKLGLALRSYNANNAPRLYVLIPLDNKFHMVPHAEVIKDDVDISEPSEKDYAKGDLVEQYRDNLRELSLNTRPLHPTLEAGPFHKLYVRNAVRIFVDGETNERPQEEANDNMNELEASPKVSVEKSEPEHKEAKVSSDEDDEW</sequence>
<evidence type="ECO:0000256" key="10">
    <source>
        <dbReference type="ARBA" id="ARBA00023242"/>
    </source>
</evidence>
<accession>A0ABM1M372</accession>
<dbReference type="Gene3D" id="2.40.290.10">
    <property type="match status" value="1"/>
</dbReference>
<keyword evidence="7" id="KW-0238">DNA-binding</keyword>
<evidence type="ECO:0000259" key="12">
    <source>
        <dbReference type="Pfam" id="PF02735"/>
    </source>
</evidence>
<organism evidence="13 14">
    <name type="scientific">Nicrophorus vespilloides</name>
    <name type="common">Boreal carrion beetle</name>
    <dbReference type="NCBI Taxonomy" id="110193"/>
    <lineage>
        <taxon>Eukaryota</taxon>
        <taxon>Metazoa</taxon>
        <taxon>Ecdysozoa</taxon>
        <taxon>Arthropoda</taxon>
        <taxon>Hexapoda</taxon>
        <taxon>Insecta</taxon>
        <taxon>Pterygota</taxon>
        <taxon>Neoptera</taxon>
        <taxon>Endopterygota</taxon>
        <taxon>Coleoptera</taxon>
        <taxon>Polyphaga</taxon>
        <taxon>Staphyliniformia</taxon>
        <taxon>Silphidae</taxon>
        <taxon>Nicrophorinae</taxon>
        <taxon>Nicrophorus</taxon>
    </lineage>
</organism>
<dbReference type="Gene3D" id="3.40.50.410">
    <property type="entry name" value="von Willebrand factor, type A domain"/>
    <property type="match status" value="1"/>
</dbReference>
<dbReference type="SUPFAM" id="SSF53300">
    <property type="entry name" value="vWA-like"/>
    <property type="match status" value="1"/>
</dbReference>
<dbReference type="Pfam" id="PF02735">
    <property type="entry name" value="Ku"/>
    <property type="match status" value="1"/>
</dbReference>
<evidence type="ECO:0000256" key="9">
    <source>
        <dbReference type="ARBA" id="ARBA00023204"/>
    </source>
</evidence>
<name>A0ABM1M372_NICVS</name>
<keyword evidence="8" id="KW-0233">DNA recombination</keyword>
<evidence type="ECO:0000256" key="5">
    <source>
        <dbReference type="ARBA" id="ARBA00022806"/>
    </source>
</evidence>
<evidence type="ECO:0000256" key="7">
    <source>
        <dbReference type="ARBA" id="ARBA00023125"/>
    </source>
</evidence>
<keyword evidence="3" id="KW-0227">DNA damage</keyword>
<proteinExistence type="predicted"/>
<evidence type="ECO:0000256" key="3">
    <source>
        <dbReference type="ARBA" id="ARBA00022763"/>
    </source>
</evidence>
<keyword evidence="13" id="KW-1185">Reference proteome</keyword>
<dbReference type="PANTHER" id="PTHR12604">
    <property type="entry name" value="KU AUTOANTIGEN DNA HELICASE"/>
    <property type="match status" value="1"/>
</dbReference>
<dbReference type="GeneID" id="108557122"/>
<evidence type="ECO:0000256" key="2">
    <source>
        <dbReference type="ARBA" id="ARBA00022741"/>
    </source>
</evidence>
<evidence type="ECO:0000256" key="11">
    <source>
        <dbReference type="SAM" id="MobiDB-lite"/>
    </source>
</evidence>
<feature type="region of interest" description="Disordered" evidence="11">
    <location>
        <begin position="440"/>
        <end position="484"/>
    </location>
</feature>
<keyword evidence="4" id="KW-0378">Hydrolase</keyword>
<comment type="subcellular location">
    <subcellularLocation>
        <location evidence="1">Nucleus</location>
    </subcellularLocation>
</comment>
<dbReference type="InterPro" id="IPR036465">
    <property type="entry name" value="vWFA_dom_sf"/>
</dbReference>
<dbReference type="Proteomes" id="UP000695000">
    <property type="component" value="Unplaced"/>
</dbReference>
<keyword evidence="9" id="KW-0234">DNA repair</keyword>
<reference evidence="14" key="1">
    <citation type="submission" date="2025-08" db="UniProtKB">
        <authorList>
            <consortium name="RefSeq"/>
        </authorList>
    </citation>
    <scope>IDENTIFICATION</scope>
    <source>
        <tissue evidence="14">Whole Larva</tissue>
    </source>
</reference>
<protein>
    <submittedName>
        <fullName evidence="14">Uncharacterized protein LOC108557122</fullName>
    </submittedName>
</protein>
<dbReference type="InterPro" id="IPR006164">
    <property type="entry name" value="DNA_bd_Ku70/Ku80"/>
</dbReference>
<keyword evidence="2" id="KW-0547">Nucleotide-binding</keyword>
<evidence type="ECO:0000256" key="6">
    <source>
        <dbReference type="ARBA" id="ARBA00022840"/>
    </source>
</evidence>
<dbReference type="InterPro" id="IPR016194">
    <property type="entry name" value="SPOC-like_C_dom_sf"/>
</dbReference>
<feature type="compositionally biased region" description="Basic and acidic residues" evidence="11">
    <location>
        <begin position="463"/>
        <end position="478"/>
    </location>
</feature>
<keyword evidence="5" id="KW-0347">Helicase</keyword>
<evidence type="ECO:0000313" key="14">
    <source>
        <dbReference type="RefSeq" id="XP_017769022.1"/>
    </source>
</evidence>
<keyword evidence="10" id="KW-0539">Nucleus</keyword>